<dbReference type="InterPro" id="IPR020843">
    <property type="entry name" value="ER"/>
</dbReference>
<dbReference type="Pfam" id="PF08240">
    <property type="entry name" value="ADH_N"/>
    <property type="match status" value="1"/>
</dbReference>
<dbReference type="CDD" id="cd08243">
    <property type="entry name" value="quinone_oxidoreductase_like_1"/>
    <property type="match status" value="1"/>
</dbReference>
<evidence type="ECO:0000313" key="5">
    <source>
        <dbReference type="Proteomes" id="UP001500064"/>
    </source>
</evidence>
<evidence type="ECO:0000256" key="2">
    <source>
        <dbReference type="ARBA" id="ARBA00023002"/>
    </source>
</evidence>
<reference evidence="4 5" key="1">
    <citation type="journal article" date="2019" name="Int. J. Syst. Evol. Microbiol.">
        <title>The Global Catalogue of Microorganisms (GCM) 10K type strain sequencing project: providing services to taxonomists for standard genome sequencing and annotation.</title>
        <authorList>
            <consortium name="The Broad Institute Genomics Platform"/>
            <consortium name="The Broad Institute Genome Sequencing Center for Infectious Disease"/>
            <person name="Wu L."/>
            <person name="Ma J."/>
        </authorList>
    </citation>
    <scope>NUCLEOTIDE SEQUENCE [LARGE SCALE GENOMIC DNA]</scope>
    <source>
        <strain evidence="4 5">JCM 13929</strain>
    </source>
</reference>
<dbReference type="Pfam" id="PF13602">
    <property type="entry name" value="ADH_zinc_N_2"/>
    <property type="match status" value="1"/>
</dbReference>
<keyword evidence="5" id="KW-1185">Reference proteome</keyword>
<gene>
    <name evidence="4" type="ORF">GCM10009733_025950</name>
</gene>
<dbReference type="SUPFAM" id="SSF51735">
    <property type="entry name" value="NAD(P)-binding Rossmann-fold domains"/>
    <property type="match status" value="1"/>
</dbReference>
<dbReference type="PANTHER" id="PTHR48106:SF18">
    <property type="entry name" value="QUINONE OXIDOREDUCTASE PIG3"/>
    <property type="match status" value="1"/>
</dbReference>
<dbReference type="InterPro" id="IPR013154">
    <property type="entry name" value="ADH-like_N"/>
</dbReference>
<keyword evidence="1" id="KW-0521">NADP</keyword>
<comment type="caution">
    <text evidence="4">The sequence shown here is derived from an EMBL/GenBank/DDBJ whole genome shotgun (WGS) entry which is preliminary data.</text>
</comment>
<dbReference type="Proteomes" id="UP001500064">
    <property type="component" value="Unassembled WGS sequence"/>
</dbReference>
<dbReference type="Gene3D" id="3.90.180.10">
    <property type="entry name" value="Medium-chain alcohol dehydrogenases, catalytic domain"/>
    <property type="match status" value="1"/>
</dbReference>
<dbReference type="SUPFAM" id="SSF50129">
    <property type="entry name" value="GroES-like"/>
    <property type="match status" value="1"/>
</dbReference>
<dbReference type="InterPro" id="IPR036291">
    <property type="entry name" value="NAD(P)-bd_dom_sf"/>
</dbReference>
<evidence type="ECO:0000259" key="3">
    <source>
        <dbReference type="SMART" id="SM00829"/>
    </source>
</evidence>
<dbReference type="EMBL" id="BAAAMU010000015">
    <property type="protein sequence ID" value="GAA1628031.1"/>
    <property type="molecule type" value="Genomic_DNA"/>
</dbReference>
<evidence type="ECO:0000313" key="4">
    <source>
        <dbReference type="EMBL" id="GAA1628031.1"/>
    </source>
</evidence>
<dbReference type="InterPro" id="IPR011032">
    <property type="entry name" value="GroES-like_sf"/>
</dbReference>
<sequence>MPYDVGRVVMRAIVIERFGGPDCLVYTELPDPEPVAGQVVIEIKGFGVNHAEMHMRRGEWAEAAKVSGIECVGLVKACPGGEFPAGAKVAALMGGLGRTINGSYAEYTRAPASNVALIESDLPWEVLAAIPETYATAWTCLFRNLEIADGQSLLVRGATSSFGQAAVKLAVNAGAHVIATSRNPERFPMLEELGARRAEREEPELSRRIGEAKQLDAVLDLVGNSTILDSLAMLRRGGRACLAGWLGGLDPIADFNPLAQMASGVYLTFFASFVFGTPGFPLSDVPLQQIAEQVAAGRLRVEPSRVFRFEEVPEAHRVMEANQAGGKMVVVLD</sequence>
<protein>
    <submittedName>
        <fullName evidence="4">Zinc-binding alcohol dehydrogenase family protein</fullName>
    </submittedName>
</protein>
<feature type="domain" description="Enoyl reductase (ER)" evidence="3">
    <location>
        <begin position="19"/>
        <end position="330"/>
    </location>
</feature>
<dbReference type="PANTHER" id="PTHR48106">
    <property type="entry name" value="QUINONE OXIDOREDUCTASE PIG3-RELATED"/>
    <property type="match status" value="1"/>
</dbReference>
<accession>A0ABN2F2Q6</accession>
<evidence type="ECO:0000256" key="1">
    <source>
        <dbReference type="ARBA" id="ARBA00022857"/>
    </source>
</evidence>
<dbReference type="Gene3D" id="3.40.50.720">
    <property type="entry name" value="NAD(P)-binding Rossmann-like Domain"/>
    <property type="match status" value="1"/>
</dbReference>
<dbReference type="SMART" id="SM00829">
    <property type="entry name" value="PKS_ER"/>
    <property type="match status" value="1"/>
</dbReference>
<organism evidence="4 5">
    <name type="scientific">Nonomuraea maheshkhaliensis</name>
    <dbReference type="NCBI Taxonomy" id="419590"/>
    <lineage>
        <taxon>Bacteria</taxon>
        <taxon>Bacillati</taxon>
        <taxon>Actinomycetota</taxon>
        <taxon>Actinomycetes</taxon>
        <taxon>Streptosporangiales</taxon>
        <taxon>Streptosporangiaceae</taxon>
        <taxon>Nonomuraea</taxon>
    </lineage>
</organism>
<proteinExistence type="predicted"/>
<name>A0ABN2F2Q6_9ACTN</name>
<keyword evidence="2" id="KW-0560">Oxidoreductase</keyword>